<name>A0A6G1EDQ6_9ORYZ</name>
<keyword evidence="3 13" id="KW-0808">Transferase</keyword>
<dbReference type="PROSITE" id="PS50927">
    <property type="entry name" value="BULB_LECTIN"/>
    <property type="match status" value="1"/>
</dbReference>
<dbReference type="Pfam" id="PF07714">
    <property type="entry name" value="PK_Tyr_Ser-Thr"/>
    <property type="match status" value="1"/>
</dbReference>
<dbReference type="GO" id="GO:0016020">
    <property type="term" value="C:membrane"/>
    <property type="evidence" value="ECO:0007669"/>
    <property type="project" value="UniProtKB-SubCell"/>
</dbReference>
<evidence type="ECO:0000259" key="19">
    <source>
        <dbReference type="PROSITE" id="PS50927"/>
    </source>
</evidence>
<dbReference type="EMBL" id="SPHZ02000003">
    <property type="protein sequence ID" value="KAF0922716.1"/>
    <property type="molecule type" value="Genomic_DNA"/>
</dbReference>
<comment type="subcellular location">
    <subcellularLocation>
        <location evidence="1">Membrane</location>
        <topology evidence="1">Single-pass type I membrane protein</topology>
    </subcellularLocation>
</comment>
<dbReference type="PANTHER" id="PTHR32444">
    <property type="entry name" value="BULB-TYPE LECTIN DOMAIN-CONTAINING PROTEIN"/>
    <property type="match status" value="1"/>
</dbReference>
<dbReference type="SUPFAM" id="SSF51110">
    <property type="entry name" value="alpha-D-mannose-specific plant lectins"/>
    <property type="match status" value="1"/>
</dbReference>
<reference evidence="21 22" key="1">
    <citation type="submission" date="2019-11" db="EMBL/GenBank/DDBJ databases">
        <title>Whole genome sequence of Oryza granulata.</title>
        <authorList>
            <person name="Li W."/>
        </authorList>
    </citation>
    <scope>NUCLEOTIDE SEQUENCE [LARGE SCALE GENOMIC DNA]</scope>
    <source>
        <strain evidence="22">cv. Menghai</strain>
        <tissue evidence="21">Leaf</tissue>
    </source>
</reference>
<dbReference type="SMART" id="SM00473">
    <property type="entry name" value="PAN_AP"/>
    <property type="match status" value="1"/>
</dbReference>
<keyword evidence="22" id="KW-1185">Reference proteome</keyword>
<dbReference type="Pfam" id="PF01453">
    <property type="entry name" value="B_lectin"/>
    <property type="match status" value="1"/>
</dbReference>
<evidence type="ECO:0000256" key="3">
    <source>
        <dbReference type="ARBA" id="ARBA00022679"/>
    </source>
</evidence>
<dbReference type="SUPFAM" id="SSF56112">
    <property type="entry name" value="Protein kinase-like (PK-like)"/>
    <property type="match status" value="1"/>
</dbReference>
<dbReference type="InterPro" id="IPR000719">
    <property type="entry name" value="Prot_kinase_dom"/>
</dbReference>
<feature type="domain" description="Protein kinase" evidence="18">
    <location>
        <begin position="513"/>
        <end position="703"/>
    </location>
</feature>
<dbReference type="InterPro" id="IPR001245">
    <property type="entry name" value="Ser-Thr/Tyr_kinase_cat_dom"/>
</dbReference>
<dbReference type="InterPro" id="IPR001480">
    <property type="entry name" value="Bulb-type_lectin_dom"/>
</dbReference>
<keyword evidence="4 17" id="KW-0732">Signal</keyword>
<comment type="caution">
    <text evidence="21">The sequence shown here is derived from an EMBL/GenBank/DDBJ whole genome shotgun (WGS) entry which is preliminary data.</text>
</comment>
<dbReference type="PROSITE" id="PS00107">
    <property type="entry name" value="PROTEIN_KINASE_ATP"/>
    <property type="match status" value="1"/>
</dbReference>
<evidence type="ECO:0000256" key="1">
    <source>
        <dbReference type="ARBA" id="ARBA00004479"/>
    </source>
</evidence>
<evidence type="ECO:0000256" key="8">
    <source>
        <dbReference type="ARBA" id="ARBA00023157"/>
    </source>
</evidence>
<feature type="domain" description="Bulb-type lectin" evidence="19">
    <location>
        <begin position="31"/>
        <end position="157"/>
    </location>
</feature>
<keyword evidence="9" id="KW-0675">Receptor</keyword>
<feature type="binding site" evidence="14">
    <location>
        <position position="542"/>
    </location>
    <ligand>
        <name>ATP</name>
        <dbReference type="ChEBI" id="CHEBI:30616"/>
    </ligand>
</feature>
<evidence type="ECO:0000256" key="5">
    <source>
        <dbReference type="ARBA" id="ARBA00022741"/>
    </source>
</evidence>
<feature type="transmembrane region" description="Helical" evidence="16">
    <location>
        <begin position="457"/>
        <end position="479"/>
    </location>
</feature>
<dbReference type="InterPro" id="IPR017441">
    <property type="entry name" value="Protein_kinase_ATP_BS"/>
</dbReference>
<feature type="domain" description="Apple" evidence="20">
    <location>
        <begin position="358"/>
        <end position="441"/>
    </location>
</feature>
<evidence type="ECO:0000256" key="15">
    <source>
        <dbReference type="SAM" id="MobiDB-lite"/>
    </source>
</evidence>
<evidence type="ECO:0000256" key="7">
    <source>
        <dbReference type="ARBA" id="ARBA00022840"/>
    </source>
</evidence>
<keyword evidence="8" id="KW-1015">Disulfide bond</keyword>
<dbReference type="InterPro" id="IPR003609">
    <property type="entry name" value="Pan_app"/>
</dbReference>
<dbReference type="GO" id="GO:0004674">
    <property type="term" value="F:protein serine/threonine kinase activity"/>
    <property type="evidence" value="ECO:0007669"/>
    <property type="project" value="UniProtKB-KW"/>
</dbReference>
<keyword evidence="7 13" id="KW-0067">ATP-binding</keyword>
<dbReference type="EC" id="2.7.11.1" evidence="13"/>
<dbReference type="GO" id="GO:0048544">
    <property type="term" value="P:recognition of pollen"/>
    <property type="evidence" value="ECO:0007669"/>
    <property type="project" value="InterPro"/>
</dbReference>
<evidence type="ECO:0000256" key="9">
    <source>
        <dbReference type="ARBA" id="ARBA00023170"/>
    </source>
</evidence>
<comment type="catalytic activity">
    <reaction evidence="11 13">
        <text>L-threonyl-[protein] + ATP = O-phospho-L-threonyl-[protein] + ADP + H(+)</text>
        <dbReference type="Rhea" id="RHEA:46608"/>
        <dbReference type="Rhea" id="RHEA-COMP:11060"/>
        <dbReference type="Rhea" id="RHEA-COMP:11605"/>
        <dbReference type="ChEBI" id="CHEBI:15378"/>
        <dbReference type="ChEBI" id="CHEBI:30013"/>
        <dbReference type="ChEBI" id="CHEBI:30616"/>
        <dbReference type="ChEBI" id="CHEBI:61977"/>
        <dbReference type="ChEBI" id="CHEBI:456216"/>
        <dbReference type="EC" id="2.7.11.1"/>
    </reaction>
</comment>
<keyword evidence="2 13" id="KW-0723">Serine/threonine-protein kinase</keyword>
<organism evidence="21 22">
    <name type="scientific">Oryza meyeriana var. granulata</name>
    <dbReference type="NCBI Taxonomy" id="110450"/>
    <lineage>
        <taxon>Eukaryota</taxon>
        <taxon>Viridiplantae</taxon>
        <taxon>Streptophyta</taxon>
        <taxon>Embryophyta</taxon>
        <taxon>Tracheophyta</taxon>
        <taxon>Spermatophyta</taxon>
        <taxon>Magnoliopsida</taxon>
        <taxon>Liliopsida</taxon>
        <taxon>Poales</taxon>
        <taxon>Poaceae</taxon>
        <taxon>BOP clade</taxon>
        <taxon>Oryzoideae</taxon>
        <taxon>Oryzeae</taxon>
        <taxon>Oryzinae</taxon>
        <taxon>Oryza</taxon>
        <taxon>Oryza meyeriana</taxon>
    </lineage>
</organism>
<keyword evidence="5 13" id="KW-0547">Nucleotide-binding</keyword>
<evidence type="ECO:0000313" key="21">
    <source>
        <dbReference type="EMBL" id="KAF0922716.1"/>
    </source>
</evidence>
<evidence type="ECO:0000256" key="13">
    <source>
        <dbReference type="PIRNR" id="PIRNR000641"/>
    </source>
</evidence>
<keyword evidence="10" id="KW-0325">Glycoprotein</keyword>
<evidence type="ECO:0000256" key="2">
    <source>
        <dbReference type="ARBA" id="ARBA00022527"/>
    </source>
</evidence>
<evidence type="ECO:0000256" key="6">
    <source>
        <dbReference type="ARBA" id="ARBA00022777"/>
    </source>
</evidence>
<dbReference type="Gene3D" id="1.10.510.10">
    <property type="entry name" value="Transferase(Phosphotransferase) domain 1"/>
    <property type="match status" value="1"/>
</dbReference>
<comment type="catalytic activity">
    <reaction evidence="12 13">
        <text>L-seryl-[protein] + ATP = O-phospho-L-seryl-[protein] + ADP + H(+)</text>
        <dbReference type="Rhea" id="RHEA:17989"/>
        <dbReference type="Rhea" id="RHEA-COMP:9863"/>
        <dbReference type="Rhea" id="RHEA-COMP:11604"/>
        <dbReference type="ChEBI" id="CHEBI:15378"/>
        <dbReference type="ChEBI" id="CHEBI:29999"/>
        <dbReference type="ChEBI" id="CHEBI:30616"/>
        <dbReference type="ChEBI" id="CHEBI:83421"/>
        <dbReference type="ChEBI" id="CHEBI:456216"/>
        <dbReference type="EC" id="2.7.11.1"/>
    </reaction>
</comment>
<dbReference type="GO" id="GO:0051707">
    <property type="term" value="P:response to other organism"/>
    <property type="evidence" value="ECO:0007669"/>
    <property type="project" value="UniProtKB-ARBA"/>
</dbReference>
<keyword evidence="16" id="KW-0472">Membrane</keyword>
<dbReference type="PROSITE" id="PS50011">
    <property type="entry name" value="PROTEIN_KINASE_DOM"/>
    <property type="match status" value="1"/>
</dbReference>
<feature type="signal peptide" evidence="17">
    <location>
        <begin position="1"/>
        <end position="30"/>
    </location>
</feature>
<dbReference type="SMART" id="SM00108">
    <property type="entry name" value="B_lectin"/>
    <property type="match status" value="1"/>
</dbReference>
<evidence type="ECO:0000256" key="10">
    <source>
        <dbReference type="ARBA" id="ARBA00023180"/>
    </source>
</evidence>
<proteinExistence type="inferred from homology"/>
<sequence length="703" mass="75393">MAGATPRAASCAFIVVFVLLALCGVEDARSADTVAAGRPLSGDQRIVSRGGKFAMGFFQPDGGDAGRWYVGIWYNNISVQTPVWVANRRMPVSDPATSRLAIAHNGNLALFDRNGSTVWSTDANTTAVGNGTVAVLLDTGNLLLTRASSNATGRSSAVLWQSFDHIGDTWLAGGKLRLDKRTGVIQGMVSWRGRGDPAPGEYALQLDPAGAPQYVLLWNGTREYWVTGDLTGRIFPGVLEVAAWGGSAGYSFQFVDNDVESYLTYNFADNSTVCRFVMDASGQVKWWFWVEAMRSWGLVYAEPKARCAVRRRCGAFGVCSEGAPAACDCARGFSPRSPASWGVGEYVGGCVRDVELMCGKNSSGSRMAEPDRFLEMDGVRLPDDGSLAGARSSGDCESACLGDCSCSAYAFNGICVLWHGDLVNLQDSLGGATGRLFLRLAASELRGTGNHQKWRTAAIAIGAAAIVCLVVAASVLVVHSARGRRISARIQGLSAGDGRVIGFKYRDLQSITRNFSDKLGGGAFGSVFRGELSDRIVVAVKKLEGLRQGEKQFRAEVSTLGTVQHVNLIRLLGFCTDGGDRKLIVYEYMHNGSLDRHLFRAPTSTSDTLSWAARYRIALGVAKGLAYLHDECCVLRLILAPSPISAPLSNFLAHDSVVVIVRIYRGSDARCVRAGVHPSPRERRAHTFGRSGAAQSGDMADVH</sequence>
<dbReference type="Gene3D" id="2.90.10.10">
    <property type="entry name" value="Bulb-type lectin domain"/>
    <property type="match status" value="1"/>
</dbReference>
<comment type="similarity">
    <text evidence="13">Belongs to the protein kinase superfamily. Ser/Thr protein kinase family.</text>
</comment>
<dbReference type="InterPro" id="IPR000858">
    <property type="entry name" value="S_locus_glycoprot_dom"/>
</dbReference>
<protein>
    <recommendedName>
        <fullName evidence="13">Receptor-like serine/threonine-protein kinase</fullName>
        <ecNumber evidence="13">2.7.11.1</ecNumber>
    </recommendedName>
</protein>
<evidence type="ECO:0000256" key="12">
    <source>
        <dbReference type="ARBA" id="ARBA00048679"/>
    </source>
</evidence>
<dbReference type="CDD" id="cd00028">
    <property type="entry name" value="B_lectin"/>
    <property type="match status" value="1"/>
</dbReference>
<evidence type="ECO:0000256" key="14">
    <source>
        <dbReference type="PROSITE-ProRule" id="PRU10141"/>
    </source>
</evidence>
<gene>
    <name evidence="21" type="ORF">E2562_001108</name>
</gene>
<dbReference type="FunFam" id="2.90.10.10:FF:000002">
    <property type="entry name" value="Serine/threonine-protein kinase"/>
    <property type="match status" value="1"/>
</dbReference>
<dbReference type="AlphaFoldDB" id="A0A6G1EDQ6"/>
<dbReference type="InterPro" id="IPR011009">
    <property type="entry name" value="Kinase-like_dom_sf"/>
</dbReference>
<dbReference type="PIRSF" id="PIRSF000641">
    <property type="entry name" value="SRK"/>
    <property type="match status" value="1"/>
</dbReference>
<evidence type="ECO:0000259" key="18">
    <source>
        <dbReference type="PROSITE" id="PS50011"/>
    </source>
</evidence>
<feature type="chain" id="PRO_5026081528" description="Receptor-like serine/threonine-protein kinase" evidence="17">
    <location>
        <begin position="31"/>
        <end position="703"/>
    </location>
</feature>
<dbReference type="Gene3D" id="3.30.200.20">
    <property type="entry name" value="Phosphorylase Kinase, domain 1"/>
    <property type="match status" value="1"/>
</dbReference>
<dbReference type="PROSITE" id="PS50948">
    <property type="entry name" value="PAN"/>
    <property type="match status" value="1"/>
</dbReference>
<dbReference type="OrthoDB" id="643280at2759"/>
<dbReference type="FunFam" id="3.30.200.20:FF:000178">
    <property type="entry name" value="serine/threonine-protein kinase PBS1-like"/>
    <property type="match status" value="1"/>
</dbReference>
<keyword evidence="16" id="KW-1133">Transmembrane helix</keyword>
<evidence type="ECO:0000256" key="4">
    <source>
        <dbReference type="ARBA" id="ARBA00022729"/>
    </source>
</evidence>
<dbReference type="Pfam" id="PF00954">
    <property type="entry name" value="S_locus_glycop"/>
    <property type="match status" value="1"/>
</dbReference>
<dbReference type="Pfam" id="PF08276">
    <property type="entry name" value="PAN_2"/>
    <property type="match status" value="1"/>
</dbReference>
<accession>A0A6G1EDQ6</accession>
<dbReference type="PANTHER" id="PTHR32444:SF247">
    <property type="entry name" value="OS01G0958200 PROTEIN"/>
    <property type="match status" value="1"/>
</dbReference>
<dbReference type="InterPro" id="IPR036426">
    <property type="entry name" value="Bulb-type_lectin_dom_sf"/>
</dbReference>
<evidence type="ECO:0000256" key="17">
    <source>
        <dbReference type="SAM" id="SignalP"/>
    </source>
</evidence>
<dbReference type="InterPro" id="IPR024171">
    <property type="entry name" value="SRK-like_kinase"/>
</dbReference>
<keyword evidence="6 13" id="KW-0418">Kinase</keyword>
<keyword evidence="16" id="KW-0812">Transmembrane</keyword>
<feature type="region of interest" description="Disordered" evidence="15">
    <location>
        <begin position="675"/>
        <end position="703"/>
    </location>
</feature>
<evidence type="ECO:0000313" key="22">
    <source>
        <dbReference type="Proteomes" id="UP000479710"/>
    </source>
</evidence>
<evidence type="ECO:0000256" key="11">
    <source>
        <dbReference type="ARBA" id="ARBA00047899"/>
    </source>
</evidence>
<dbReference type="GO" id="GO:0005524">
    <property type="term" value="F:ATP binding"/>
    <property type="evidence" value="ECO:0007669"/>
    <property type="project" value="UniProtKB-UniRule"/>
</dbReference>
<evidence type="ECO:0000259" key="20">
    <source>
        <dbReference type="PROSITE" id="PS50948"/>
    </source>
</evidence>
<dbReference type="CDD" id="cd01098">
    <property type="entry name" value="PAN_AP_plant"/>
    <property type="match status" value="1"/>
</dbReference>
<evidence type="ECO:0000256" key="16">
    <source>
        <dbReference type="SAM" id="Phobius"/>
    </source>
</evidence>
<dbReference type="Proteomes" id="UP000479710">
    <property type="component" value="Unassembled WGS sequence"/>
</dbReference>